<accession>A0A9P4QYC5</accession>
<keyword evidence="3" id="KW-1185">Reference proteome</keyword>
<organism evidence="2 3">
    <name type="scientific">Polyplosphaeria fusca</name>
    <dbReference type="NCBI Taxonomy" id="682080"/>
    <lineage>
        <taxon>Eukaryota</taxon>
        <taxon>Fungi</taxon>
        <taxon>Dikarya</taxon>
        <taxon>Ascomycota</taxon>
        <taxon>Pezizomycotina</taxon>
        <taxon>Dothideomycetes</taxon>
        <taxon>Pleosporomycetidae</taxon>
        <taxon>Pleosporales</taxon>
        <taxon>Tetraplosphaeriaceae</taxon>
        <taxon>Polyplosphaeria</taxon>
    </lineage>
</organism>
<feature type="transmembrane region" description="Helical" evidence="1">
    <location>
        <begin position="193"/>
        <end position="211"/>
    </location>
</feature>
<proteinExistence type="predicted"/>
<protein>
    <submittedName>
        <fullName evidence="2">Uncharacterized protein</fullName>
    </submittedName>
</protein>
<dbReference type="EMBL" id="ML996166">
    <property type="protein sequence ID" value="KAF2733146.1"/>
    <property type="molecule type" value="Genomic_DNA"/>
</dbReference>
<dbReference type="OrthoDB" id="3009728at2759"/>
<dbReference type="Proteomes" id="UP000799444">
    <property type="component" value="Unassembled WGS sequence"/>
</dbReference>
<keyword evidence="1" id="KW-1133">Transmembrane helix</keyword>
<dbReference type="AlphaFoldDB" id="A0A9P4QYC5"/>
<feature type="non-terminal residue" evidence="2">
    <location>
        <position position="1"/>
    </location>
</feature>
<keyword evidence="1" id="KW-0472">Membrane</keyword>
<feature type="non-terminal residue" evidence="2">
    <location>
        <position position="335"/>
    </location>
</feature>
<comment type="caution">
    <text evidence="2">The sequence shown here is derived from an EMBL/GenBank/DDBJ whole genome shotgun (WGS) entry which is preliminary data.</text>
</comment>
<feature type="transmembrane region" description="Helical" evidence="1">
    <location>
        <begin position="152"/>
        <end position="173"/>
    </location>
</feature>
<evidence type="ECO:0000313" key="2">
    <source>
        <dbReference type="EMBL" id="KAF2733146.1"/>
    </source>
</evidence>
<feature type="transmembrane region" description="Helical" evidence="1">
    <location>
        <begin position="279"/>
        <end position="301"/>
    </location>
</feature>
<gene>
    <name evidence="2" type="ORF">EJ04DRAFT_395441</name>
</gene>
<sequence>QFKDWYSQYAVQFTIIARDNCSMPYSVYLYGTRQNTSDITLSGAGKYTLFVQPMVNCLLENASEYIKFQLSSSQVMLGITPTMLALLGASSEELCLFAVIGRRRLLGLLLSAASPSIYTERAFKYQDGDKVLKELESNHVNKDTVIKGPRPLLVSLEYIAVLGAIANIATVNWQLGVKSINAINANTVFMPMLWSFFGIGVHLAGAVVFDMRARRLTKENKPLPRLNPSSLLQALQKRIKSPRPTICNMFTAFGNMISREFFWERIQFTVIDENRCFTFLAWFHSVLVILHIIFGTLILSSTTFIGPADARGIMIRYIVSVVICRIILVYELAVL</sequence>
<evidence type="ECO:0000256" key="1">
    <source>
        <dbReference type="SAM" id="Phobius"/>
    </source>
</evidence>
<name>A0A9P4QYC5_9PLEO</name>
<feature type="transmembrane region" description="Helical" evidence="1">
    <location>
        <begin position="313"/>
        <end position="333"/>
    </location>
</feature>
<keyword evidence="1" id="KW-0812">Transmembrane</keyword>
<evidence type="ECO:0000313" key="3">
    <source>
        <dbReference type="Proteomes" id="UP000799444"/>
    </source>
</evidence>
<reference evidence="2" key="1">
    <citation type="journal article" date="2020" name="Stud. Mycol.">
        <title>101 Dothideomycetes genomes: a test case for predicting lifestyles and emergence of pathogens.</title>
        <authorList>
            <person name="Haridas S."/>
            <person name="Albert R."/>
            <person name="Binder M."/>
            <person name="Bloem J."/>
            <person name="Labutti K."/>
            <person name="Salamov A."/>
            <person name="Andreopoulos B."/>
            <person name="Baker S."/>
            <person name="Barry K."/>
            <person name="Bills G."/>
            <person name="Bluhm B."/>
            <person name="Cannon C."/>
            <person name="Castanera R."/>
            <person name="Culley D."/>
            <person name="Daum C."/>
            <person name="Ezra D."/>
            <person name="Gonzalez J."/>
            <person name="Henrissat B."/>
            <person name="Kuo A."/>
            <person name="Liang C."/>
            <person name="Lipzen A."/>
            <person name="Lutzoni F."/>
            <person name="Magnuson J."/>
            <person name="Mondo S."/>
            <person name="Nolan M."/>
            <person name="Ohm R."/>
            <person name="Pangilinan J."/>
            <person name="Park H.-J."/>
            <person name="Ramirez L."/>
            <person name="Alfaro M."/>
            <person name="Sun H."/>
            <person name="Tritt A."/>
            <person name="Yoshinaga Y."/>
            <person name="Zwiers L.-H."/>
            <person name="Turgeon B."/>
            <person name="Goodwin S."/>
            <person name="Spatafora J."/>
            <person name="Crous P."/>
            <person name="Grigoriev I."/>
        </authorList>
    </citation>
    <scope>NUCLEOTIDE SEQUENCE</scope>
    <source>
        <strain evidence="2">CBS 125425</strain>
    </source>
</reference>